<keyword evidence="2" id="KW-1185">Reference proteome</keyword>
<reference evidence="1 2" key="1">
    <citation type="submission" date="2019-08" db="EMBL/GenBank/DDBJ databases">
        <title>Microbe sample from Colwellia echini.</title>
        <authorList>
            <person name="Christiansen L."/>
            <person name="Pathiraja D."/>
            <person name="Schultz-Johansen M."/>
            <person name="Choi I.-G."/>
            <person name="Stougaard P."/>
        </authorList>
    </citation>
    <scope>NUCLEOTIDE SEQUENCE [LARGE SCALE GENOMIC DNA]</scope>
    <source>
        <strain evidence="1 2">A3</strain>
    </source>
</reference>
<evidence type="ECO:0008006" key="3">
    <source>
        <dbReference type="Google" id="ProtNLM"/>
    </source>
</evidence>
<dbReference type="RefSeq" id="WP_148747745.1">
    <property type="nucleotide sequence ID" value="NZ_PJAI02000006.1"/>
</dbReference>
<sequence length="225" mass="24169">MKKLLLPSVILALLAGCDDSEKNAVIEASPQENYETLLATYLGTYQVAYEIESNVLLATLAIHQHDATLRLTDGNENVQVISGDYSVNEDTNQTSISFADLGQCSLVEQSVSCELQSQSLVLSTTSDTTNLSLTELAGNYQLVNNGDNYTVTIDAAGDFTGLVNNCEVTGSITVDSGPVIEISQNASCNIEETIGYITSDSLYQENDTLNVALPNSILSGYWFKA</sequence>
<comment type="caution">
    <text evidence="1">The sequence shown here is derived from an EMBL/GenBank/DDBJ whole genome shotgun (WGS) entry which is preliminary data.</text>
</comment>
<accession>A0ABY3MXZ8</accession>
<evidence type="ECO:0000313" key="1">
    <source>
        <dbReference type="EMBL" id="TYK66105.1"/>
    </source>
</evidence>
<dbReference type="Proteomes" id="UP000815846">
    <property type="component" value="Unassembled WGS sequence"/>
</dbReference>
<protein>
    <recommendedName>
        <fullName evidence="3">Auto-transporter adhesin head GIN domain-containing protein</fullName>
    </recommendedName>
</protein>
<name>A0ABY3MXZ8_9GAMM</name>
<proteinExistence type="predicted"/>
<organism evidence="1 2">
    <name type="scientific">Colwellia echini</name>
    <dbReference type="NCBI Taxonomy" id="1982103"/>
    <lineage>
        <taxon>Bacteria</taxon>
        <taxon>Pseudomonadati</taxon>
        <taxon>Pseudomonadota</taxon>
        <taxon>Gammaproteobacteria</taxon>
        <taxon>Alteromonadales</taxon>
        <taxon>Colwelliaceae</taxon>
        <taxon>Colwellia</taxon>
    </lineage>
</organism>
<dbReference type="EMBL" id="PJAI02000006">
    <property type="protein sequence ID" value="TYK66105.1"/>
    <property type="molecule type" value="Genomic_DNA"/>
</dbReference>
<dbReference type="PROSITE" id="PS51257">
    <property type="entry name" value="PROKAR_LIPOPROTEIN"/>
    <property type="match status" value="1"/>
</dbReference>
<evidence type="ECO:0000313" key="2">
    <source>
        <dbReference type="Proteomes" id="UP000815846"/>
    </source>
</evidence>
<gene>
    <name evidence="1" type="ORF">CWS31_007510</name>
</gene>